<evidence type="ECO:0000259" key="6">
    <source>
        <dbReference type="Pfam" id="PF08531"/>
    </source>
</evidence>
<evidence type="ECO:0000313" key="9">
    <source>
        <dbReference type="EMBL" id="WTS16963.1"/>
    </source>
</evidence>
<dbReference type="PANTHER" id="PTHR33307:SF11">
    <property type="entry name" value="ALPHA-L-RHAMNOSIDASE"/>
    <property type="match status" value="1"/>
</dbReference>
<dbReference type="PANTHER" id="PTHR33307">
    <property type="entry name" value="ALPHA-RHAMNOSIDASE (EUROFUNG)"/>
    <property type="match status" value="1"/>
</dbReference>
<protein>
    <recommendedName>
        <fullName evidence="2">alpha-L-rhamnosidase</fullName>
        <ecNumber evidence="2">3.2.1.40</ecNumber>
    </recommendedName>
</protein>
<feature type="chain" id="PRO_5043838398" description="alpha-L-rhamnosidase" evidence="4">
    <location>
        <begin position="37"/>
        <end position="1087"/>
    </location>
</feature>
<dbReference type="Pfam" id="PF25788">
    <property type="entry name" value="Ig_Rha78A_N"/>
    <property type="match status" value="1"/>
</dbReference>
<organism evidence="9">
    <name type="scientific">Streptomyces sp. NBC_00119</name>
    <dbReference type="NCBI Taxonomy" id="2975659"/>
    <lineage>
        <taxon>Bacteria</taxon>
        <taxon>Bacillati</taxon>
        <taxon>Actinomycetota</taxon>
        <taxon>Actinomycetes</taxon>
        <taxon>Kitasatosporales</taxon>
        <taxon>Streptomycetaceae</taxon>
        <taxon>Streptomyces</taxon>
    </lineage>
</organism>
<proteinExistence type="predicted"/>
<dbReference type="InterPro" id="IPR016007">
    <property type="entry name" value="Alpha_rhamnosid"/>
</dbReference>
<dbReference type="GO" id="GO:0030596">
    <property type="term" value="F:alpha-L-rhamnosidase activity"/>
    <property type="evidence" value="ECO:0007669"/>
    <property type="project" value="UniProtKB-EC"/>
</dbReference>
<feature type="signal peptide" evidence="4">
    <location>
        <begin position="1"/>
        <end position="36"/>
    </location>
</feature>
<gene>
    <name evidence="9" type="ORF">OHU69_41525</name>
</gene>
<dbReference type="Pfam" id="PF17390">
    <property type="entry name" value="Bac_rhamnosid_C"/>
    <property type="match status" value="1"/>
</dbReference>
<dbReference type="AlphaFoldDB" id="A0AAU1UGC2"/>
<sequence>MSAAFPRRVRRRPALVTASALTALVTVLPPAVTAQAAPAGVVAVTLRTQHLSQALGIDDTTPDLSWQLSGSGTDVTQQAYRVQAATSRALLTSARPDLWDSGRVDSDAPRTTYAGKKLGSRAHVYWRVTVWSNTTNRPSRWSDTAAFETGLTNPQDWSAQWITNPDWKLSTRKVEPVVVRLPKTTARYVRLDVTKLGLPLADDFPNRSWRLQLGEIEVRDSAAPDTDLAQGAAVTASESNTLRKTWEPALAVDGMTNSALQTAAGYSSQAHSGADVSSSPITLTLDLKSAQTFDQVMLYPRSDVLTDDGRVPNFPVDYTLSTGDAASGPFASAAKVMGRQPPKPYLPSGLPLFTKDFALGKKVRSARLHVAGLGIYTADVNGHPVGDAVLEPANTTFADRVQYATYDVTDLLRHGDNTIGVALGNGMSNVVSTADRYRKLYGNLSDPKLIAQLEVTLADGTVKRIASGADWRTVLGPTTSSNWYGGEDYDARREIPHWDQPHQDRSVWSHAVTVDGPGTPGHPAQLSAREAEPIRVEENLKGTEVSGAAPGSRIFDLGRNIAGWPEITLDAPAGTTVRIYPAESLKDGHAFQSISNVGAPLWDSYTARGAKSETWHPQFSYHGFRYLEIKGLPAGATISVRGKALHTDNASAGDFKSSNDLVNGIHSITRSAIENNMMSVLTDCPSREKLGWLEQDQLVFPALAANYDMEAYLRKIVRDMADAQTTEGLIPSTVPEYTSLPGAYRNDSNWGGAFVLVPWQLYTTYGDTDTLRTYYPAMKRYAAFLKIQVSDGILDYGLGDWFTPDKSFPRAVAGTYGYWRVVDALSQIAGVLGDDVDAASYRSEADASAKALTRKYYDEATGTFGGGGQGAEVLALDMGAVPDDQRQRLLDHLVGSIRDAGYHLNLGEISLPAAFRVLSGAGHDDIVYKIATQTTSPSYGYQVVHGNTALGESWDGGPGQSQDHFMLGAIDSWFTSRLAGIQQAPGAAGYQKLLVAPAVVGDLASASGSYTTPYGKVSTSWHRDGSAYRLRVTVPAGATAEVHVPVTSEVVRADRGARMLRTEGGTAVYEVGSGDWSFASVYTPAGD</sequence>
<dbReference type="Pfam" id="PF17389">
    <property type="entry name" value="Bac_rhamnosid6H"/>
    <property type="match status" value="1"/>
</dbReference>
<dbReference type="InterPro" id="IPR013737">
    <property type="entry name" value="Bac_rhamnosid_N"/>
</dbReference>
<dbReference type="SUPFAM" id="SSF49785">
    <property type="entry name" value="Galactose-binding domain-like"/>
    <property type="match status" value="1"/>
</dbReference>
<dbReference type="GO" id="GO:0005975">
    <property type="term" value="P:carbohydrate metabolic process"/>
    <property type="evidence" value="ECO:0007669"/>
    <property type="project" value="InterPro"/>
</dbReference>
<dbReference type="InterPro" id="IPR035396">
    <property type="entry name" value="Bac_rhamnosid6H"/>
</dbReference>
<evidence type="ECO:0000256" key="3">
    <source>
        <dbReference type="ARBA" id="ARBA00022801"/>
    </source>
</evidence>
<evidence type="ECO:0000259" key="7">
    <source>
        <dbReference type="Pfam" id="PF17389"/>
    </source>
</evidence>
<dbReference type="InterPro" id="IPR013783">
    <property type="entry name" value="Ig-like_fold"/>
</dbReference>
<keyword evidence="3 9" id="KW-0378">Hydrolase</keyword>
<feature type="domain" description="Alpha-L-rhamnosidase C-terminal" evidence="8">
    <location>
        <begin position="980"/>
        <end position="1052"/>
    </location>
</feature>
<dbReference type="Pfam" id="PF08531">
    <property type="entry name" value="Bac_rhamnosid_N"/>
    <property type="match status" value="1"/>
</dbReference>
<reference evidence="9" key="1">
    <citation type="submission" date="2022-10" db="EMBL/GenBank/DDBJ databases">
        <title>The complete genomes of actinobacterial strains from the NBC collection.</title>
        <authorList>
            <person name="Joergensen T.S."/>
            <person name="Alvarez Arevalo M."/>
            <person name="Sterndorff E.B."/>
            <person name="Faurdal D."/>
            <person name="Vuksanovic O."/>
            <person name="Mourched A.-S."/>
            <person name="Charusanti P."/>
            <person name="Shaw S."/>
            <person name="Blin K."/>
            <person name="Weber T."/>
        </authorList>
    </citation>
    <scope>NUCLEOTIDE SEQUENCE</scope>
    <source>
        <strain evidence="9">NBC_00119</strain>
    </source>
</reference>
<dbReference type="InterPro" id="IPR008979">
    <property type="entry name" value="Galactose-bd-like_sf"/>
</dbReference>
<dbReference type="InterPro" id="IPR012341">
    <property type="entry name" value="6hp_glycosidase-like_sf"/>
</dbReference>
<dbReference type="PIRSF" id="PIRSF010631">
    <property type="entry name" value="A-rhamnsds"/>
    <property type="match status" value="1"/>
</dbReference>
<dbReference type="SUPFAM" id="SSF48208">
    <property type="entry name" value="Six-hairpin glycosidases"/>
    <property type="match status" value="1"/>
</dbReference>
<dbReference type="InterPro" id="IPR008928">
    <property type="entry name" value="6-hairpin_glycosidase_sf"/>
</dbReference>
<dbReference type="Gene3D" id="2.60.40.10">
    <property type="entry name" value="Immunoglobulins"/>
    <property type="match status" value="1"/>
</dbReference>
<dbReference type="Gene3D" id="2.60.420.10">
    <property type="entry name" value="Maltose phosphorylase, domain 3"/>
    <property type="match status" value="1"/>
</dbReference>
<comment type="catalytic activity">
    <reaction evidence="1">
        <text>Hydrolysis of terminal non-reducing alpha-L-rhamnose residues in alpha-L-rhamnosides.</text>
        <dbReference type="EC" id="3.2.1.40"/>
    </reaction>
</comment>
<feature type="domain" description="Alpha-L-rhamnosidase six-hairpin glycosidase" evidence="7">
    <location>
        <begin position="652"/>
        <end position="976"/>
    </location>
</feature>
<dbReference type="Gene3D" id="1.50.10.10">
    <property type="match status" value="1"/>
</dbReference>
<accession>A0AAU1UGC2</accession>
<dbReference type="Pfam" id="PF05592">
    <property type="entry name" value="Bac_rhamnosid"/>
    <property type="match status" value="1"/>
</dbReference>
<dbReference type="InterPro" id="IPR008902">
    <property type="entry name" value="Rhamnosid_concanavalin"/>
</dbReference>
<feature type="domain" description="Bacterial alpha-L-rhamnosidase N-terminal" evidence="6">
    <location>
        <begin position="361"/>
        <end position="538"/>
    </location>
</feature>
<dbReference type="EC" id="3.2.1.40" evidence="2"/>
<evidence type="ECO:0000256" key="4">
    <source>
        <dbReference type="SAM" id="SignalP"/>
    </source>
</evidence>
<name>A0AAU1UGC2_9ACTN</name>
<keyword evidence="4" id="KW-0732">Signal</keyword>
<evidence type="ECO:0000259" key="8">
    <source>
        <dbReference type="Pfam" id="PF17390"/>
    </source>
</evidence>
<dbReference type="Gene3D" id="2.60.120.260">
    <property type="entry name" value="Galactose-binding domain-like"/>
    <property type="match status" value="3"/>
</dbReference>
<evidence type="ECO:0000256" key="2">
    <source>
        <dbReference type="ARBA" id="ARBA00012652"/>
    </source>
</evidence>
<evidence type="ECO:0000256" key="1">
    <source>
        <dbReference type="ARBA" id="ARBA00001445"/>
    </source>
</evidence>
<feature type="domain" description="Alpha-L-rhamnosidase concanavalin-like" evidence="5">
    <location>
        <begin position="550"/>
        <end position="637"/>
    </location>
</feature>
<evidence type="ECO:0000259" key="5">
    <source>
        <dbReference type="Pfam" id="PF05592"/>
    </source>
</evidence>
<dbReference type="EMBL" id="CP108195">
    <property type="protein sequence ID" value="WTS16963.1"/>
    <property type="molecule type" value="Genomic_DNA"/>
</dbReference>
<dbReference type="InterPro" id="IPR035398">
    <property type="entry name" value="Bac_rhamnosid_C"/>
</dbReference>